<dbReference type="EMBL" id="JAZHOU010000002">
    <property type="protein sequence ID" value="MEF3079221.1"/>
    <property type="molecule type" value="Genomic_DNA"/>
</dbReference>
<dbReference type="RefSeq" id="WP_331809985.1">
    <property type="nucleotide sequence ID" value="NZ_JAZHOU010000002.1"/>
</dbReference>
<accession>A0ABU7W7S0</accession>
<sequence length="349" mass="36599">MKIQNVMKIRNSKLIATLVIMVSFLATSCSDDDSNNNGDDGTISLFASNNSDGNITVYDVTSSQSITSKTLITTSTAADGVYYNSSTESVFQASRSGNNLEGFMDVDDLVSGSVINVGVTGTSDMMSPREVAVNGNLFVVADNADVDGDTNTPDGRLYVYTMSNGSFSLRNVITTNFKLWGITFNGNDLYAVVDATNELAIFTNFLSNTSTTTLSASKRIVIEGIVRTHGITYDAGSDVLVMTDIAEASNGQDDGGFHVIENFTNKLNATSNGGTLALSSQTRVSGSSTLLGNPVDVAYDADSQTVYIAEAGNGGGRILAFNNIGAGGNLTPFFNSALASASSVYLSNN</sequence>
<dbReference type="InterPro" id="IPR011044">
    <property type="entry name" value="Quino_amine_DH_bsu"/>
</dbReference>
<evidence type="ECO:0000313" key="3">
    <source>
        <dbReference type="Proteomes" id="UP001356704"/>
    </source>
</evidence>
<name>A0ABU7W7S0_9FLAO</name>
<comment type="caution">
    <text evidence="2">The sequence shown here is derived from an EMBL/GenBank/DDBJ whole genome shotgun (WGS) entry which is preliminary data.</text>
</comment>
<evidence type="ECO:0000313" key="2">
    <source>
        <dbReference type="EMBL" id="MEF3079221.1"/>
    </source>
</evidence>
<dbReference type="Proteomes" id="UP001356704">
    <property type="component" value="Unassembled WGS sequence"/>
</dbReference>
<feature type="signal peptide" evidence="1">
    <location>
        <begin position="1"/>
        <end position="28"/>
    </location>
</feature>
<evidence type="ECO:0008006" key="4">
    <source>
        <dbReference type="Google" id="ProtNLM"/>
    </source>
</evidence>
<protein>
    <recommendedName>
        <fullName evidence="4">NHL repeat containing protein</fullName>
    </recommendedName>
</protein>
<gene>
    <name evidence="2" type="ORF">V1468_09405</name>
</gene>
<proteinExistence type="predicted"/>
<keyword evidence="3" id="KW-1185">Reference proteome</keyword>
<keyword evidence="1" id="KW-0732">Signal</keyword>
<evidence type="ECO:0000256" key="1">
    <source>
        <dbReference type="SAM" id="SignalP"/>
    </source>
</evidence>
<reference evidence="2 3" key="1">
    <citation type="submission" date="2024-02" db="EMBL/GenBank/DDBJ databases">
        <title>Winogradskyella poriferorum JCM 12885.</title>
        <authorList>
            <person name="Zhang D.-F."/>
            <person name="Fu Z.-Y."/>
        </authorList>
    </citation>
    <scope>NUCLEOTIDE SEQUENCE [LARGE SCALE GENOMIC DNA]</scope>
    <source>
        <strain evidence="2 3">JCM 12885</strain>
    </source>
</reference>
<feature type="chain" id="PRO_5046119856" description="NHL repeat containing protein" evidence="1">
    <location>
        <begin position="29"/>
        <end position="349"/>
    </location>
</feature>
<dbReference type="PROSITE" id="PS51257">
    <property type="entry name" value="PROKAR_LIPOPROTEIN"/>
    <property type="match status" value="1"/>
</dbReference>
<organism evidence="2 3">
    <name type="scientific">Winogradskyella poriferorum</name>
    <dbReference type="NCBI Taxonomy" id="307627"/>
    <lineage>
        <taxon>Bacteria</taxon>
        <taxon>Pseudomonadati</taxon>
        <taxon>Bacteroidota</taxon>
        <taxon>Flavobacteriia</taxon>
        <taxon>Flavobacteriales</taxon>
        <taxon>Flavobacteriaceae</taxon>
        <taxon>Winogradskyella</taxon>
    </lineage>
</organism>
<dbReference type="SUPFAM" id="SSF50969">
    <property type="entry name" value="YVTN repeat-like/Quinoprotein amine dehydrogenase"/>
    <property type="match status" value="1"/>
</dbReference>